<dbReference type="GO" id="GO:0005737">
    <property type="term" value="C:cytoplasm"/>
    <property type="evidence" value="ECO:0007669"/>
    <property type="project" value="UniProtKB-SubCell"/>
</dbReference>
<keyword evidence="2 5" id="KW-0145">Chemotaxis</keyword>
<dbReference type="SMART" id="SM00448">
    <property type="entry name" value="REC"/>
    <property type="match status" value="1"/>
</dbReference>
<comment type="similarity">
    <text evidence="5">Belongs to the CheB family.</text>
</comment>
<dbReference type="Pfam" id="PF01339">
    <property type="entry name" value="CheB_methylest"/>
    <property type="match status" value="1"/>
</dbReference>
<dbReference type="AlphaFoldDB" id="A0A0C2HJY0"/>
<evidence type="ECO:0000313" key="10">
    <source>
        <dbReference type="EMBL" id="KIH77371.1"/>
    </source>
</evidence>
<feature type="active site" evidence="5 6">
    <location>
        <position position="203"/>
    </location>
</feature>
<dbReference type="EMBL" id="JWJD01000001">
    <property type="protein sequence ID" value="KIH77371.1"/>
    <property type="molecule type" value="Genomic_DNA"/>
</dbReference>
<dbReference type="Gene3D" id="3.40.50.2300">
    <property type="match status" value="1"/>
</dbReference>
<feature type="domain" description="Response regulatory" evidence="8">
    <location>
        <begin position="7"/>
        <end position="122"/>
    </location>
</feature>
<sequence length="361" mass="39129">MSLAPIRILVVDDSAYNRRTITRILEEIPGVVVVGYAVNGEEGLRKASDLRPDLITLDLEMPRIDGFTFLRIIMQKQPTPVIVVSSRAGDENVFKALELGAVEFVPKPTARSDSQLFDIRDDLVRKVLYCARTDMRKIVQRNANSPRTQSRPRIFSRAAGEVQPSSRNRLVLIGASTGGPPAIQNILAGIKGDCPLMFAVCQHMPAGFTRAFAERLNKFCELEVFEARSGDSLAPGRVLVAPGGKNLKFYRRAGEILAQVVDPEPGQLYLPSVDVMFSSAIEVAPVPVVAVVLTGMGNDGAQGVRRVKSAGGQVIAESEESCVVFGMPKEAIATGDVDRILPLADIGPEILRRGQAVPPYL</sequence>
<dbReference type="CDD" id="cd16432">
    <property type="entry name" value="CheB_Rec"/>
    <property type="match status" value="1"/>
</dbReference>
<keyword evidence="1 5" id="KW-0963">Cytoplasm</keyword>
<dbReference type="CDD" id="cd17541">
    <property type="entry name" value="REC_CheB-like"/>
    <property type="match status" value="1"/>
</dbReference>
<evidence type="ECO:0000256" key="5">
    <source>
        <dbReference type="HAMAP-Rule" id="MF_00099"/>
    </source>
</evidence>
<feature type="active site" evidence="5 6">
    <location>
        <position position="299"/>
    </location>
</feature>
<dbReference type="EC" id="3.5.1.44" evidence="5"/>
<evidence type="ECO:0000256" key="4">
    <source>
        <dbReference type="ARBA" id="ARBA00048267"/>
    </source>
</evidence>
<dbReference type="InterPro" id="IPR035909">
    <property type="entry name" value="CheB_C"/>
</dbReference>
<dbReference type="PANTHER" id="PTHR42872:SF6">
    <property type="entry name" value="PROTEIN-GLUTAMATE METHYLESTERASE_PROTEIN-GLUTAMINE GLUTAMINASE"/>
    <property type="match status" value="1"/>
</dbReference>
<dbReference type="PANTHER" id="PTHR42872">
    <property type="entry name" value="PROTEIN-GLUTAMATE METHYLESTERASE/PROTEIN-GLUTAMINE GLUTAMINASE"/>
    <property type="match status" value="1"/>
</dbReference>
<dbReference type="Gene3D" id="3.40.50.180">
    <property type="entry name" value="Methylesterase CheB, C-terminal domain"/>
    <property type="match status" value="1"/>
</dbReference>
<dbReference type="HAMAP" id="MF_00099">
    <property type="entry name" value="CheB_chemtxs"/>
    <property type="match status" value="1"/>
</dbReference>
<dbReference type="GO" id="GO:0008984">
    <property type="term" value="F:protein-glutamate methylesterase activity"/>
    <property type="evidence" value="ECO:0007669"/>
    <property type="project" value="UniProtKB-UniRule"/>
</dbReference>
<keyword evidence="5 7" id="KW-0597">Phosphoprotein</keyword>
<comment type="PTM">
    <text evidence="5">Phosphorylated by CheA. Phosphorylation of the N-terminal regulatory domain activates the methylesterase activity.</text>
</comment>
<comment type="domain">
    <text evidence="5">Contains a C-terminal catalytic domain, and an N-terminal region which modulates catalytic activity.</text>
</comment>
<dbReference type="Proteomes" id="UP000035068">
    <property type="component" value="Unassembled WGS sequence"/>
</dbReference>
<evidence type="ECO:0000259" key="9">
    <source>
        <dbReference type="PROSITE" id="PS50122"/>
    </source>
</evidence>
<feature type="active site" evidence="5 6">
    <location>
        <position position="176"/>
    </location>
</feature>
<dbReference type="Pfam" id="PF00072">
    <property type="entry name" value="Response_reg"/>
    <property type="match status" value="1"/>
</dbReference>
<dbReference type="GO" id="GO:0000156">
    <property type="term" value="F:phosphorelay response regulator activity"/>
    <property type="evidence" value="ECO:0007669"/>
    <property type="project" value="InterPro"/>
</dbReference>
<proteinExistence type="inferred from homology"/>
<dbReference type="InterPro" id="IPR000673">
    <property type="entry name" value="Sig_transdc_resp-reg_Me-estase"/>
</dbReference>
<dbReference type="PIRSF" id="PIRSF000876">
    <property type="entry name" value="RR_chemtxs_CheB"/>
    <property type="match status" value="1"/>
</dbReference>
<feature type="modified residue" description="4-aspartylphosphate" evidence="5 7">
    <location>
        <position position="58"/>
    </location>
</feature>
<dbReference type="GO" id="GO:0050568">
    <property type="term" value="F:protein-glutamine glutaminase activity"/>
    <property type="evidence" value="ECO:0007669"/>
    <property type="project" value="UniProtKB-UniRule"/>
</dbReference>
<keyword evidence="11" id="KW-1185">Reference proteome</keyword>
<evidence type="ECO:0000256" key="1">
    <source>
        <dbReference type="ARBA" id="ARBA00022490"/>
    </source>
</evidence>
<evidence type="ECO:0000256" key="7">
    <source>
        <dbReference type="PROSITE-ProRule" id="PRU00169"/>
    </source>
</evidence>
<dbReference type="PROSITE" id="PS50122">
    <property type="entry name" value="CHEB"/>
    <property type="match status" value="1"/>
</dbReference>
<feature type="domain" description="CheB-type methylesterase" evidence="9">
    <location>
        <begin position="164"/>
        <end position="357"/>
    </location>
</feature>
<protein>
    <recommendedName>
        <fullName evidence="5">Protein-glutamate methylesterase/protein-glutamine glutaminase</fullName>
        <ecNumber evidence="5">3.1.1.61</ecNumber>
        <ecNumber evidence="5">3.5.1.44</ecNumber>
    </recommendedName>
</protein>
<comment type="catalytic activity">
    <reaction evidence="5">
        <text>L-glutaminyl-[protein] + H2O = L-glutamyl-[protein] + NH4(+)</text>
        <dbReference type="Rhea" id="RHEA:16441"/>
        <dbReference type="Rhea" id="RHEA-COMP:10207"/>
        <dbReference type="Rhea" id="RHEA-COMP:10208"/>
        <dbReference type="ChEBI" id="CHEBI:15377"/>
        <dbReference type="ChEBI" id="CHEBI:28938"/>
        <dbReference type="ChEBI" id="CHEBI:29973"/>
        <dbReference type="ChEBI" id="CHEBI:30011"/>
        <dbReference type="EC" id="3.5.1.44"/>
    </reaction>
</comment>
<organism evidence="10 11">
    <name type="scientific">Geoalkalibacter ferrihydriticus DSM 17813</name>
    <dbReference type="NCBI Taxonomy" id="1121915"/>
    <lineage>
        <taxon>Bacteria</taxon>
        <taxon>Pseudomonadati</taxon>
        <taxon>Thermodesulfobacteriota</taxon>
        <taxon>Desulfuromonadia</taxon>
        <taxon>Desulfuromonadales</taxon>
        <taxon>Geoalkalibacteraceae</taxon>
        <taxon>Geoalkalibacter</taxon>
    </lineage>
</organism>
<evidence type="ECO:0000256" key="3">
    <source>
        <dbReference type="ARBA" id="ARBA00022801"/>
    </source>
</evidence>
<dbReference type="GO" id="GO:0006935">
    <property type="term" value="P:chemotaxis"/>
    <property type="evidence" value="ECO:0007669"/>
    <property type="project" value="UniProtKB-UniRule"/>
</dbReference>
<accession>A0A0C2HJY0</accession>
<evidence type="ECO:0000256" key="6">
    <source>
        <dbReference type="PROSITE-ProRule" id="PRU00050"/>
    </source>
</evidence>
<name>A0A0C2HJY0_9BACT</name>
<gene>
    <name evidence="5" type="primary">cheB</name>
    <name evidence="10" type="ORF">GFER_01095</name>
</gene>
<comment type="subcellular location">
    <subcellularLocation>
        <location evidence="5">Cytoplasm</location>
    </subcellularLocation>
</comment>
<comment type="function">
    <text evidence="5">Involved in chemotaxis. Part of a chemotaxis signal transduction system that modulates chemotaxis in response to various stimuli. Catalyzes the demethylation of specific methylglutamate residues introduced into the chemoreceptors (methyl-accepting chemotaxis proteins or MCP) by CheR. Also mediates the irreversible deamidation of specific glutamine residues to glutamic acid.</text>
</comment>
<dbReference type="InterPro" id="IPR011006">
    <property type="entry name" value="CheY-like_superfamily"/>
</dbReference>
<evidence type="ECO:0000256" key="2">
    <source>
        <dbReference type="ARBA" id="ARBA00022500"/>
    </source>
</evidence>
<dbReference type="InterPro" id="IPR008248">
    <property type="entry name" value="CheB-like"/>
</dbReference>
<comment type="caution">
    <text evidence="10">The sequence shown here is derived from an EMBL/GenBank/DDBJ whole genome shotgun (WGS) entry which is preliminary data.</text>
</comment>
<dbReference type="NCBIfam" id="NF001965">
    <property type="entry name" value="PRK00742.1"/>
    <property type="match status" value="1"/>
</dbReference>
<dbReference type="EC" id="3.1.1.61" evidence="5"/>
<reference evidence="10 11" key="1">
    <citation type="submission" date="2014-12" db="EMBL/GenBank/DDBJ databases">
        <title>Genomes of Geoalkalibacter ferrihydriticus and Geoalkalibacter subterraneus, two haloalkaliphilic metal-reducing members of the Geobacteraceae.</title>
        <authorList>
            <person name="Badalamenti J.P."/>
            <person name="Torres C.I."/>
            <person name="Krajmalnik-Brown R."/>
            <person name="Bond D.R."/>
        </authorList>
    </citation>
    <scope>NUCLEOTIDE SEQUENCE [LARGE SCALE GENOMIC DNA]</scope>
    <source>
        <strain evidence="10 11">DSM 17813</strain>
    </source>
</reference>
<dbReference type="SUPFAM" id="SSF52738">
    <property type="entry name" value="Methylesterase CheB, C-terminal domain"/>
    <property type="match status" value="1"/>
</dbReference>
<keyword evidence="3 5" id="KW-0378">Hydrolase</keyword>
<dbReference type="InterPro" id="IPR001789">
    <property type="entry name" value="Sig_transdc_resp-reg_receiver"/>
</dbReference>
<evidence type="ECO:0000259" key="8">
    <source>
        <dbReference type="PROSITE" id="PS50110"/>
    </source>
</evidence>
<dbReference type="PROSITE" id="PS50110">
    <property type="entry name" value="RESPONSE_REGULATORY"/>
    <property type="match status" value="1"/>
</dbReference>
<dbReference type="SUPFAM" id="SSF52172">
    <property type="entry name" value="CheY-like"/>
    <property type="match status" value="1"/>
</dbReference>
<evidence type="ECO:0000313" key="11">
    <source>
        <dbReference type="Proteomes" id="UP000035068"/>
    </source>
</evidence>
<comment type="catalytic activity">
    <reaction evidence="4 5">
        <text>[protein]-L-glutamate 5-O-methyl ester + H2O = L-glutamyl-[protein] + methanol + H(+)</text>
        <dbReference type="Rhea" id="RHEA:23236"/>
        <dbReference type="Rhea" id="RHEA-COMP:10208"/>
        <dbReference type="Rhea" id="RHEA-COMP:10311"/>
        <dbReference type="ChEBI" id="CHEBI:15377"/>
        <dbReference type="ChEBI" id="CHEBI:15378"/>
        <dbReference type="ChEBI" id="CHEBI:17790"/>
        <dbReference type="ChEBI" id="CHEBI:29973"/>
        <dbReference type="ChEBI" id="CHEBI:82795"/>
        <dbReference type="EC" id="3.1.1.61"/>
    </reaction>
</comment>